<dbReference type="GeneID" id="93118288"/>
<dbReference type="Pfam" id="PF00440">
    <property type="entry name" value="TetR_N"/>
    <property type="match status" value="1"/>
</dbReference>
<dbReference type="AlphaFoldDB" id="A0A7J4XK70"/>
<evidence type="ECO:0000256" key="3">
    <source>
        <dbReference type="ARBA" id="ARBA00023163"/>
    </source>
</evidence>
<reference evidence="6 7" key="1">
    <citation type="journal article" date="2019" name="Nat. Med.">
        <title>A library of human gut bacterial isolates paired with longitudinal multiomics data enables mechanistic microbiome research.</title>
        <authorList>
            <person name="Poyet M."/>
            <person name="Groussin M."/>
            <person name="Gibbons S.M."/>
            <person name="Avila-Pacheco J."/>
            <person name="Jiang X."/>
            <person name="Kearney S.M."/>
            <person name="Perrotta A.R."/>
            <person name="Berdy B."/>
            <person name="Zhao S."/>
            <person name="Lieberman T.D."/>
            <person name="Swanson P.K."/>
            <person name="Smith M."/>
            <person name="Roesemann S."/>
            <person name="Alexander J.E."/>
            <person name="Rich S.A."/>
            <person name="Livny J."/>
            <person name="Vlamakis H."/>
            <person name="Clish C."/>
            <person name="Bullock K."/>
            <person name="Deik A."/>
            <person name="Scott J."/>
            <person name="Pierce K.A."/>
            <person name="Xavier R.J."/>
            <person name="Alm E.J."/>
        </authorList>
    </citation>
    <scope>NUCLEOTIDE SEQUENCE [LARGE SCALE GENOMIC DNA]</scope>
    <source>
        <strain evidence="6 7">BIOML-A10</strain>
    </source>
</reference>
<comment type="caution">
    <text evidence="6">The sequence shown here is derived from an EMBL/GenBank/DDBJ whole genome shotgun (WGS) entry which is preliminary data.</text>
</comment>
<evidence type="ECO:0000256" key="1">
    <source>
        <dbReference type="ARBA" id="ARBA00023015"/>
    </source>
</evidence>
<keyword evidence="3" id="KW-0804">Transcription</keyword>
<name>A0A7J4XK70_9BACE</name>
<protein>
    <submittedName>
        <fullName evidence="6">TetR/AcrR family transcriptional regulator</fullName>
    </submittedName>
</protein>
<dbReference type="RefSeq" id="WP_005933210.1">
    <property type="nucleotide sequence ID" value="NZ_CABKSE010000003.1"/>
</dbReference>
<dbReference type="InterPro" id="IPR001647">
    <property type="entry name" value="HTH_TetR"/>
</dbReference>
<dbReference type="PANTHER" id="PTHR30055:SF234">
    <property type="entry name" value="HTH-TYPE TRANSCRIPTIONAL REGULATOR BETI"/>
    <property type="match status" value="1"/>
</dbReference>
<dbReference type="PANTHER" id="PTHR30055">
    <property type="entry name" value="HTH-TYPE TRANSCRIPTIONAL REGULATOR RUTR"/>
    <property type="match status" value="1"/>
</dbReference>
<proteinExistence type="predicted"/>
<evidence type="ECO:0000256" key="2">
    <source>
        <dbReference type="ARBA" id="ARBA00023125"/>
    </source>
</evidence>
<keyword evidence="1" id="KW-0805">Transcription regulation</keyword>
<organism evidence="6 7">
    <name type="scientific">Bacteroides salyersiae</name>
    <dbReference type="NCBI Taxonomy" id="291644"/>
    <lineage>
        <taxon>Bacteria</taxon>
        <taxon>Pseudomonadati</taxon>
        <taxon>Bacteroidota</taxon>
        <taxon>Bacteroidia</taxon>
        <taxon>Bacteroidales</taxon>
        <taxon>Bacteroidaceae</taxon>
        <taxon>Bacteroides</taxon>
    </lineage>
</organism>
<dbReference type="GO" id="GO:0003700">
    <property type="term" value="F:DNA-binding transcription factor activity"/>
    <property type="evidence" value="ECO:0007669"/>
    <property type="project" value="TreeGrafter"/>
</dbReference>
<evidence type="ECO:0000313" key="7">
    <source>
        <dbReference type="Proteomes" id="UP000422221"/>
    </source>
</evidence>
<feature type="DNA-binding region" description="H-T-H motif" evidence="4">
    <location>
        <begin position="28"/>
        <end position="47"/>
    </location>
</feature>
<gene>
    <name evidence="6" type="ORF">F3F73_09435</name>
</gene>
<dbReference type="InterPro" id="IPR050109">
    <property type="entry name" value="HTH-type_TetR-like_transc_reg"/>
</dbReference>
<dbReference type="GO" id="GO:0000976">
    <property type="term" value="F:transcription cis-regulatory region binding"/>
    <property type="evidence" value="ECO:0007669"/>
    <property type="project" value="TreeGrafter"/>
</dbReference>
<keyword evidence="2 4" id="KW-0238">DNA-binding</keyword>
<evidence type="ECO:0000256" key="4">
    <source>
        <dbReference type="PROSITE-ProRule" id="PRU00335"/>
    </source>
</evidence>
<dbReference type="PROSITE" id="PS50977">
    <property type="entry name" value="HTH_TETR_2"/>
    <property type="match status" value="1"/>
</dbReference>
<dbReference type="Proteomes" id="UP000422221">
    <property type="component" value="Unassembled WGS sequence"/>
</dbReference>
<evidence type="ECO:0000259" key="5">
    <source>
        <dbReference type="PROSITE" id="PS50977"/>
    </source>
</evidence>
<evidence type="ECO:0000313" key="6">
    <source>
        <dbReference type="EMBL" id="KAA3766371.1"/>
    </source>
</evidence>
<dbReference type="SUPFAM" id="SSF46689">
    <property type="entry name" value="Homeodomain-like"/>
    <property type="match status" value="1"/>
</dbReference>
<accession>A0A7J4XK70</accession>
<sequence length="202" mass="23334">MMKAETTRRLVVDHTKREMIRQGISRLTMDIIAQGLGMSKRTLYQLFPSKVCLVQICLADIAGEKKRTLLARADNDRSCVKTLFDIVGGYVDLMYSMGRVLLTDLAQETDYQSFSKREEYFWLQQFADVLNRCKACGYLLPDVDPDRFANDLLVLLYENSLRGARYTTQWLFCQALLRGIFRTNAIPLIDEYMEEHDLAVHA</sequence>
<feature type="domain" description="HTH tetR-type" evidence="5">
    <location>
        <begin position="5"/>
        <end position="65"/>
    </location>
</feature>
<dbReference type="Gene3D" id="1.10.357.10">
    <property type="entry name" value="Tetracycline Repressor, domain 2"/>
    <property type="match status" value="1"/>
</dbReference>
<dbReference type="InterPro" id="IPR009057">
    <property type="entry name" value="Homeodomain-like_sf"/>
</dbReference>
<dbReference type="EMBL" id="VWMK01000007">
    <property type="protein sequence ID" value="KAA3766371.1"/>
    <property type="molecule type" value="Genomic_DNA"/>
</dbReference>